<proteinExistence type="inferred from homology"/>
<protein>
    <submittedName>
        <fullName evidence="5">Efflux RND transporter periplasmic adaptor subunit</fullName>
    </submittedName>
</protein>
<evidence type="ECO:0000313" key="6">
    <source>
        <dbReference type="Proteomes" id="UP000829542"/>
    </source>
</evidence>
<gene>
    <name evidence="5" type="ORF">MMG00_05755</name>
</gene>
<dbReference type="InterPro" id="IPR058627">
    <property type="entry name" value="MdtA-like_C"/>
</dbReference>
<dbReference type="Gene3D" id="2.40.50.100">
    <property type="match status" value="1"/>
</dbReference>
<feature type="domain" description="Multidrug resistance protein MdtA-like C-terminal permuted SH3" evidence="3">
    <location>
        <begin position="304"/>
        <end position="367"/>
    </location>
</feature>
<evidence type="ECO:0000256" key="1">
    <source>
        <dbReference type="ARBA" id="ARBA00009477"/>
    </source>
</evidence>
<dbReference type="InterPro" id="IPR058647">
    <property type="entry name" value="BSH_CzcB-like"/>
</dbReference>
<sequence>MNQVNQLHEAKKSASQKGVQSKRGKNLLIIAIMGVIAIGGYNLKGYLLAKEGGWAYPPAKVALFDAQYYQLPNLFEGVGELEAINEVWIASEVSGRVESINFESGEVVQKGQLLVQLNDQREKSERARLVAERHYIETQVKRYERLVKEKAVDVSKYDEAYSQLMQIDASLANIDAAIAEKAIRAPFSGTIGIKQVHLGDIINPGQKLTTLVDGSEFRANFTLDEKYAEFLTVDQPAELYISALNRSYPAKVSAIDPLISNARLISVQATVIARNSAEKDIAEIYPELKSGMFVKAFVEGEAIDALLIPETALTYTIYGSSVLVMQKNEDGSEQVKAVRVEIGEKQRGFVEITKGINAGEKVVISGQHKLGDGAFVEVVESDTLSFEVPQFAISNMATQ</sequence>
<evidence type="ECO:0000313" key="5">
    <source>
        <dbReference type="EMBL" id="UNM97350.1"/>
    </source>
</evidence>
<evidence type="ECO:0000259" key="4">
    <source>
        <dbReference type="Pfam" id="PF25973"/>
    </source>
</evidence>
<dbReference type="InterPro" id="IPR006143">
    <property type="entry name" value="RND_pump_MFP"/>
</dbReference>
<dbReference type="SUPFAM" id="SSF111369">
    <property type="entry name" value="HlyD-like secretion proteins"/>
    <property type="match status" value="1"/>
</dbReference>
<dbReference type="PANTHER" id="PTHR30469">
    <property type="entry name" value="MULTIDRUG RESISTANCE PROTEIN MDTA"/>
    <property type="match status" value="1"/>
</dbReference>
<dbReference type="Proteomes" id="UP000829542">
    <property type="component" value="Chromosome"/>
</dbReference>
<dbReference type="Pfam" id="PF25967">
    <property type="entry name" value="RND-MFP_C"/>
    <property type="match status" value="1"/>
</dbReference>
<keyword evidence="2" id="KW-0472">Membrane</keyword>
<dbReference type="Gene3D" id="2.40.420.20">
    <property type="match status" value="1"/>
</dbReference>
<reference evidence="5 6" key="1">
    <citation type="submission" date="2022-03" db="EMBL/GenBank/DDBJ databases">
        <title>Ignatzschineria rhizosphaerae HR5S32.</title>
        <authorList>
            <person name="Sun J.Q."/>
            <person name="Feng J.Y."/>
        </authorList>
    </citation>
    <scope>NUCLEOTIDE SEQUENCE [LARGE SCALE GENOMIC DNA]</scope>
    <source>
        <strain evidence="5 6">HR5S32</strain>
    </source>
</reference>
<dbReference type="Pfam" id="PF25973">
    <property type="entry name" value="BSH_CzcB"/>
    <property type="match status" value="1"/>
</dbReference>
<dbReference type="Gene3D" id="2.40.30.170">
    <property type="match status" value="1"/>
</dbReference>
<keyword evidence="2" id="KW-1133">Transmembrane helix</keyword>
<dbReference type="EMBL" id="CP093379">
    <property type="protein sequence ID" value="UNM97350.1"/>
    <property type="molecule type" value="Genomic_DNA"/>
</dbReference>
<dbReference type="NCBIfam" id="TIGR01730">
    <property type="entry name" value="RND_mfp"/>
    <property type="match status" value="1"/>
</dbReference>
<evidence type="ECO:0000259" key="3">
    <source>
        <dbReference type="Pfam" id="PF25967"/>
    </source>
</evidence>
<dbReference type="Gene3D" id="1.10.287.470">
    <property type="entry name" value="Helix hairpin bin"/>
    <property type="match status" value="1"/>
</dbReference>
<keyword evidence="6" id="KW-1185">Reference proteome</keyword>
<dbReference type="RefSeq" id="WP_242152696.1">
    <property type="nucleotide sequence ID" value="NZ_CP093379.1"/>
</dbReference>
<evidence type="ECO:0000256" key="2">
    <source>
        <dbReference type="SAM" id="Phobius"/>
    </source>
</evidence>
<keyword evidence="2" id="KW-0812">Transmembrane</keyword>
<feature type="domain" description="CzcB-like barrel-sandwich hybrid" evidence="4">
    <location>
        <begin position="88"/>
        <end position="213"/>
    </location>
</feature>
<accession>A0ABY3X9D0</accession>
<name>A0ABY3X9D0_9GAMM</name>
<organism evidence="5 6">
    <name type="scientific">Ignatzschineria rhizosphaerae</name>
    <dbReference type="NCBI Taxonomy" id="2923279"/>
    <lineage>
        <taxon>Bacteria</taxon>
        <taxon>Pseudomonadati</taxon>
        <taxon>Pseudomonadota</taxon>
        <taxon>Gammaproteobacteria</taxon>
        <taxon>Cardiobacteriales</taxon>
        <taxon>Ignatzschineriaceae</taxon>
        <taxon>Ignatzschineria</taxon>
    </lineage>
</organism>
<comment type="similarity">
    <text evidence="1">Belongs to the membrane fusion protein (MFP) (TC 8.A.1) family.</text>
</comment>
<feature type="transmembrane region" description="Helical" evidence="2">
    <location>
        <begin position="26"/>
        <end position="43"/>
    </location>
</feature>
<dbReference type="PANTHER" id="PTHR30469:SF29">
    <property type="entry name" value="BLR2860 PROTEIN"/>
    <property type="match status" value="1"/>
</dbReference>